<organism evidence="1 2">
    <name type="scientific">Hibiscus sabdariffa</name>
    <name type="common">roselle</name>
    <dbReference type="NCBI Taxonomy" id="183260"/>
    <lineage>
        <taxon>Eukaryota</taxon>
        <taxon>Viridiplantae</taxon>
        <taxon>Streptophyta</taxon>
        <taxon>Embryophyta</taxon>
        <taxon>Tracheophyta</taxon>
        <taxon>Spermatophyta</taxon>
        <taxon>Magnoliopsida</taxon>
        <taxon>eudicotyledons</taxon>
        <taxon>Gunneridae</taxon>
        <taxon>Pentapetalae</taxon>
        <taxon>rosids</taxon>
        <taxon>malvids</taxon>
        <taxon>Malvales</taxon>
        <taxon>Malvaceae</taxon>
        <taxon>Malvoideae</taxon>
        <taxon>Hibiscus</taxon>
    </lineage>
</organism>
<name>A0ABR1ZHG4_9ROSI</name>
<evidence type="ECO:0000313" key="1">
    <source>
        <dbReference type="EMBL" id="KAK8479565.1"/>
    </source>
</evidence>
<gene>
    <name evidence="1" type="ORF">V6N11_047381</name>
</gene>
<dbReference type="EMBL" id="JBBPBN010001157">
    <property type="protein sequence ID" value="KAK8479565.1"/>
    <property type="molecule type" value="Genomic_DNA"/>
</dbReference>
<keyword evidence="2" id="KW-1185">Reference proteome</keyword>
<reference evidence="1 2" key="1">
    <citation type="journal article" date="2024" name="G3 (Bethesda)">
        <title>Genome assembly of Hibiscus sabdariffa L. provides insights into metabolisms of medicinal natural products.</title>
        <authorList>
            <person name="Kim T."/>
        </authorList>
    </citation>
    <scope>NUCLEOTIDE SEQUENCE [LARGE SCALE GENOMIC DNA]</scope>
    <source>
        <strain evidence="1">TK-2024</strain>
        <tissue evidence="1">Old leaves</tissue>
    </source>
</reference>
<accession>A0ABR1ZHG4</accession>
<sequence>MVERNLEVRSNHMDVMWGYQPELEPPEGTIAPIREVTSATNQEPVRDVTVAENQEQVLELKWKTQVDKDIDLSSSNLNLREESVQFTTALTYSESDLVPVPVSIVPSSVLPEVHVVVTNGVARKVGSMVGGGAIP</sequence>
<proteinExistence type="predicted"/>
<evidence type="ECO:0000313" key="2">
    <source>
        <dbReference type="Proteomes" id="UP001396334"/>
    </source>
</evidence>
<protein>
    <submittedName>
        <fullName evidence="1">Uncharacterized protein</fullName>
    </submittedName>
</protein>
<dbReference type="Proteomes" id="UP001396334">
    <property type="component" value="Unassembled WGS sequence"/>
</dbReference>
<comment type="caution">
    <text evidence="1">The sequence shown here is derived from an EMBL/GenBank/DDBJ whole genome shotgun (WGS) entry which is preliminary data.</text>
</comment>